<evidence type="ECO:0000313" key="2">
    <source>
        <dbReference type="Proteomes" id="UP000192333"/>
    </source>
</evidence>
<organism evidence="1 2">
    <name type="scientific">Aquiflexum balticum DSM 16537</name>
    <dbReference type="NCBI Taxonomy" id="758820"/>
    <lineage>
        <taxon>Bacteria</taxon>
        <taxon>Pseudomonadati</taxon>
        <taxon>Bacteroidota</taxon>
        <taxon>Cytophagia</taxon>
        <taxon>Cytophagales</taxon>
        <taxon>Cyclobacteriaceae</taxon>
        <taxon>Aquiflexum</taxon>
    </lineage>
</organism>
<keyword evidence="2" id="KW-1185">Reference proteome</keyword>
<accession>A0A1W2H8R6</accession>
<sequence length="118" mass="13976">MQETWKLAISPSIQYNDLKHLVQELLLENQKEMGIFLSYYYKKEGAVVENVQLIGPIFFSKEKGGDFIVDFELIHFNACLNIHEQNKDKMKVQFEFDQDSNELILIGPYWPEREMDEI</sequence>
<gene>
    <name evidence="1" type="ORF">SAMN00777080_3699</name>
</gene>
<dbReference type="EMBL" id="LT838813">
    <property type="protein sequence ID" value="SMD45058.1"/>
    <property type="molecule type" value="Genomic_DNA"/>
</dbReference>
<proteinExistence type="predicted"/>
<reference evidence="2" key="1">
    <citation type="submission" date="2017-04" db="EMBL/GenBank/DDBJ databases">
        <authorList>
            <person name="Varghese N."/>
            <person name="Submissions S."/>
        </authorList>
    </citation>
    <scope>NUCLEOTIDE SEQUENCE [LARGE SCALE GENOMIC DNA]</scope>
    <source>
        <strain evidence="2">DSM 16537</strain>
    </source>
</reference>
<dbReference type="AlphaFoldDB" id="A0A1W2H8R6"/>
<dbReference type="OrthoDB" id="825882at2"/>
<name>A0A1W2H8R6_9BACT</name>
<dbReference type="RefSeq" id="WP_084121813.1">
    <property type="nucleotide sequence ID" value="NZ_LT838813.1"/>
</dbReference>
<protein>
    <submittedName>
        <fullName evidence="1">Uncharacterized protein</fullName>
    </submittedName>
</protein>
<evidence type="ECO:0000313" key="1">
    <source>
        <dbReference type="EMBL" id="SMD45058.1"/>
    </source>
</evidence>
<dbReference type="Proteomes" id="UP000192333">
    <property type="component" value="Chromosome I"/>
</dbReference>